<dbReference type="AlphaFoldDB" id="A0A8E2JEF0"/>
<proteinExistence type="predicted"/>
<reference evidence="1 2" key="1">
    <citation type="journal article" date="2016" name="Nat. Commun.">
        <title>Ectomycorrhizal ecology is imprinted in the genome of the dominant symbiotic fungus Cenococcum geophilum.</title>
        <authorList>
            <consortium name="DOE Joint Genome Institute"/>
            <person name="Peter M."/>
            <person name="Kohler A."/>
            <person name="Ohm R.A."/>
            <person name="Kuo A."/>
            <person name="Krutzmann J."/>
            <person name="Morin E."/>
            <person name="Arend M."/>
            <person name="Barry K.W."/>
            <person name="Binder M."/>
            <person name="Choi C."/>
            <person name="Clum A."/>
            <person name="Copeland A."/>
            <person name="Grisel N."/>
            <person name="Haridas S."/>
            <person name="Kipfer T."/>
            <person name="LaButti K."/>
            <person name="Lindquist E."/>
            <person name="Lipzen A."/>
            <person name="Maire R."/>
            <person name="Meier B."/>
            <person name="Mihaltcheva S."/>
            <person name="Molinier V."/>
            <person name="Murat C."/>
            <person name="Poggeler S."/>
            <person name="Quandt C.A."/>
            <person name="Sperisen C."/>
            <person name="Tritt A."/>
            <person name="Tisserant E."/>
            <person name="Crous P.W."/>
            <person name="Henrissat B."/>
            <person name="Nehls U."/>
            <person name="Egli S."/>
            <person name="Spatafora J.W."/>
            <person name="Grigoriev I.V."/>
            <person name="Martin F.M."/>
        </authorList>
    </citation>
    <scope>NUCLEOTIDE SEQUENCE [LARGE SCALE GENOMIC DNA]</scope>
    <source>
        <strain evidence="1 2">CBS 459.81</strain>
    </source>
</reference>
<name>A0A8E2JEF0_9PEZI</name>
<keyword evidence="2" id="KW-1185">Reference proteome</keyword>
<evidence type="ECO:0000313" key="2">
    <source>
        <dbReference type="Proteomes" id="UP000250266"/>
    </source>
</evidence>
<dbReference type="Proteomes" id="UP000250266">
    <property type="component" value="Unassembled WGS sequence"/>
</dbReference>
<organism evidence="1 2">
    <name type="scientific">Lepidopterella palustris CBS 459.81</name>
    <dbReference type="NCBI Taxonomy" id="1314670"/>
    <lineage>
        <taxon>Eukaryota</taxon>
        <taxon>Fungi</taxon>
        <taxon>Dikarya</taxon>
        <taxon>Ascomycota</taxon>
        <taxon>Pezizomycotina</taxon>
        <taxon>Dothideomycetes</taxon>
        <taxon>Pleosporomycetidae</taxon>
        <taxon>Mytilinidiales</taxon>
        <taxon>Argynnaceae</taxon>
        <taxon>Lepidopterella</taxon>
    </lineage>
</organism>
<sequence>MAEFTVHSASNTAINQAQARTSLRIIRTEVTPTHPYAPFAAAISGCLDVKVFLSISKNHAASGSASLSTAFFASKRNRASGTSTLACVSKERYALGAVSRASHTASVGPRKPAAKAWCWVEDEGP</sequence>
<dbReference type="EMBL" id="KV745029">
    <property type="protein sequence ID" value="OCK78979.1"/>
    <property type="molecule type" value="Genomic_DNA"/>
</dbReference>
<protein>
    <submittedName>
        <fullName evidence="1">Uncharacterized protein</fullName>
    </submittedName>
</protein>
<accession>A0A8E2JEF0</accession>
<evidence type="ECO:0000313" key="1">
    <source>
        <dbReference type="EMBL" id="OCK78979.1"/>
    </source>
</evidence>
<gene>
    <name evidence="1" type="ORF">K432DRAFT_394296</name>
</gene>